<protein>
    <submittedName>
        <fullName evidence="3">Uncharacterized protein</fullName>
    </submittedName>
</protein>
<evidence type="ECO:0000313" key="5">
    <source>
        <dbReference type="Proteomes" id="UP001362999"/>
    </source>
</evidence>
<gene>
    <name evidence="4" type="ORF">R3P38DRAFT_2758773</name>
    <name evidence="3" type="ORF">R3P38DRAFT_2815041</name>
    <name evidence="2" type="ORF">R3P38DRAFT_2815849</name>
</gene>
<keyword evidence="5" id="KW-1185">Reference proteome</keyword>
<dbReference type="Proteomes" id="UP001362999">
    <property type="component" value="Unassembled WGS sequence"/>
</dbReference>
<evidence type="ECO:0000313" key="4">
    <source>
        <dbReference type="EMBL" id="KAK7059315.1"/>
    </source>
</evidence>
<dbReference type="AlphaFoldDB" id="A0AAV9Z291"/>
<keyword evidence="1" id="KW-0732">Signal</keyword>
<accession>A0AAV9Z291</accession>
<comment type="caution">
    <text evidence="3">The sequence shown here is derived from an EMBL/GenBank/DDBJ whole genome shotgun (WGS) entry which is preliminary data.</text>
</comment>
<name>A0AAV9Z291_9AGAR</name>
<feature type="signal peptide" evidence="1">
    <location>
        <begin position="1"/>
        <end position="17"/>
    </location>
</feature>
<proteinExistence type="predicted"/>
<dbReference type="EMBL" id="JAWWNJ010000003">
    <property type="protein sequence ID" value="KAK7059315.1"/>
    <property type="molecule type" value="Genomic_DNA"/>
</dbReference>
<dbReference type="EMBL" id="JAWWNJ010000259">
    <property type="protein sequence ID" value="KAK6966678.1"/>
    <property type="molecule type" value="Genomic_DNA"/>
</dbReference>
<evidence type="ECO:0000313" key="3">
    <source>
        <dbReference type="EMBL" id="KAK6969017.1"/>
    </source>
</evidence>
<sequence length="144" mass="16139">MVWRWASFAAKLPIVQTSSITIATGSAPTITISMPSAPLLAANLQLSKERRHEETLSIQRWNAFITSEDAQHSPLKNGYKNIVSIIPARLLMKTVFLRKKTTEMNGTRSSPAMFTDKDGLVICSEDLFRSSRPQTRAPDLRHEL</sequence>
<evidence type="ECO:0000313" key="2">
    <source>
        <dbReference type="EMBL" id="KAK6966678.1"/>
    </source>
</evidence>
<feature type="chain" id="PRO_5044716768" evidence="1">
    <location>
        <begin position="18"/>
        <end position="144"/>
    </location>
</feature>
<dbReference type="EMBL" id="JAWWNJ010000236">
    <property type="protein sequence ID" value="KAK6969017.1"/>
    <property type="molecule type" value="Genomic_DNA"/>
</dbReference>
<organism evidence="3 5">
    <name type="scientific">Favolaschia claudopus</name>
    <dbReference type="NCBI Taxonomy" id="2862362"/>
    <lineage>
        <taxon>Eukaryota</taxon>
        <taxon>Fungi</taxon>
        <taxon>Dikarya</taxon>
        <taxon>Basidiomycota</taxon>
        <taxon>Agaricomycotina</taxon>
        <taxon>Agaricomycetes</taxon>
        <taxon>Agaricomycetidae</taxon>
        <taxon>Agaricales</taxon>
        <taxon>Marasmiineae</taxon>
        <taxon>Mycenaceae</taxon>
        <taxon>Favolaschia</taxon>
    </lineage>
</organism>
<reference evidence="3 5" key="1">
    <citation type="journal article" date="2024" name="J Genomics">
        <title>Draft genome sequencing and assembly of Favolaschia claudopus CIRM-BRFM 2984 isolated from oak limbs.</title>
        <authorList>
            <person name="Navarro D."/>
            <person name="Drula E."/>
            <person name="Chaduli D."/>
            <person name="Cazenave R."/>
            <person name="Ahrendt S."/>
            <person name="Wang J."/>
            <person name="Lipzen A."/>
            <person name="Daum C."/>
            <person name="Barry K."/>
            <person name="Grigoriev I.V."/>
            <person name="Favel A."/>
            <person name="Rosso M.N."/>
            <person name="Martin F."/>
        </authorList>
    </citation>
    <scope>NUCLEOTIDE SEQUENCE [LARGE SCALE GENOMIC DNA]</scope>
    <source>
        <strain evidence="3 5">CIRM-BRFM 2984</strain>
    </source>
</reference>
<evidence type="ECO:0000256" key="1">
    <source>
        <dbReference type="SAM" id="SignalP"/>
    </source>
</evidence>